<dbReference type="Pfam" id="PF03100">
    <property type="entry name" value="CcmE"/>
    <property type="match status" value="1"/>
</dbReference>
<keyword evidence="5" id="KW-0201">Cytochrome c-type biogenesis</keyword>
<feature type="region of interest" description="Disordered" evidence="10">
    <location>
        <begin position="131"/>
        <end position="156"/>
    </location>
</feature>
<keyword evidence="3" id="KW-0812">Transmembrane</keyword>
<dbReference type="GO" id="GO:0005886">
    <property type="term" value="C:plasma membrane"/>
    <property type="evidence" value="ECO:0007669"/>
    <property type="project" value="InterPro"/>
</dbReference>
<keyword evidence="9" id="KW-0472">Membrane</keyword>
<evidence type="ECO:0000256" key="10">
    <source>
        <dbReference type="SAM" id="MobiDB-lite"/>
    </source>
</evidence>
<keyword evidence="2" id="KW-0349">Heme</keyword>
<evidence type="ECO:0000256" key="2">
    <source>
        <dbReference type="ARBA" id="ARBA00022617"/>
    </source>
</evidence>
<dbReference type="Gene3D" id="2.40.50.140">
    <property type="entry name" value="Nucleic acid-binding proteins"/>
    <property type="match status" value="1"/>
</dbReference>
<evidence type="ECO:0000256" key="5">
    <source>
        <dbReference type="ARBA" id="ARBA00022748"/>
    </source>
</evidence>
<evidence type="ECO:0000256" key="4">
    <source>
        <dbReference type="ARBA" id="ARBA00022723"/>
    </source>
</evidence>
<gene>
    <name evidence="11" type="ORF">J421_2741</name>
</gene>
<protein>
    <submittedName>
        <fullName evidence="11">CcmE/CycJ protein</fullName>
    </submittedName>
</protein>
<dbReference type="HOGENOM" id="CLU_079503_3_2_0"/>
<reference evidence="11 12" key="1">
    <citation type="journal article" date="2014" name="Genome Announc.">
        <title>Genome Sequence and Methylome of Soil Bacterium Gemmatirosa kalamazoonensis KBS708T, a Member of the Rarely Cultivated Gemmatimonadetes Phylum.</title>
        <authorList>
            <person name="Debruyn J.M."/>
            <person name="Radosevich M."/>
            <person name="Wommack K.E."/>
            <person name="Polson S.W."/>
            <person name="Hauser L.J."/>
            <person name="Fawaz M.N."/>
            <person name="Korlach J."/>
            <person name="Tsai Y.C."/>
        </authorList>
    </citation>
    <scope>NUCLEOTIDE SEQUENCE [LARGE SCALE GENOMIC DNA]</scope>
    <source>
        <strain evidence="11 12">KBS708</strain>
    </source>
</reference>
<evidence type="ECO:0000256" key="6">
    <source>
        <dbReference type="ARBA" id="ARBA00022968"/>
    </source>
</evidence>
<comment type="subcellular location">
    <subcellularLocation>
        <location evidence="1">Membrane</location>
    </subcellularLocation>
</comment>
<keyword evidence="6" id="KW-0735">Signal-anchor</keyword>
<evidence type="ECO:0000256" key="8">
    <source>
        <dbReference type="ARBA" id="ARBA00023004"/>
    </source>
</evidence>
<keyword evidence="12" id="KW-1185">Reference proteome</keyword>
<name>W0RLH9_9BACT</name>
<keyword evidence="4" id="KW-0479">Metal-binding</keyword>
<dbReference type="InterPro" id="IPR004329">
    <property type="entry name" value="CcmE"/>
</dbReference>
<evidence type="ECO:0000256" key="7">
    <source>
        <dbReference type="ARBA" id="ARBA00022989"/>
    </source>
</evidence>
<dbReference type="eggNOG" id="COG2332">
    <property type="taxonomic scope" value="Bacteria"/>
</dbReference>
<sequence length="156" mass="16498">MKARTKFLIGGLLVLGSAGFLMASSIKETGQYYLTPGELAAKVSRDPSFRESGVKVGARVVPGSIKRDPGGRSLTFDMTDGQQTYAVAYRGIAPDTFTDGVDVIVEGRLGSDGTFRATTLLAKCASRYENAPDKYKSTPGYQAPGTQRAPVPGARA</sequence>
<dbReference type="KEGG" id="gba:J421_2741"/>
<dbReference type="STRING" id="861299.J421_2741"/>
<dbReference type="Proteomes" id="UP000019151">
    <property type="component" value="Chromosome"/>
</dbReference>
<evidence type="ECO:0000256" key="1">
    <source>
        <dbReference type="ARBA" id="ARBA00004370"/>
    </source>
</evidence>
<dbReference type="GO" id="GO:0017003">
    <property type="term" value="P:protein-heme linkage"/>
    <property type="evidence" value="ECO:0007669"/>
    <property type="project" value="InterPro"/>
</dbReference>
<dbReference type="InParanoid" id="W0RLH9"/>
<proteinExistence type="predicted"/>
<evidence type="ECO:0000256" key="9">
    <source>
        <dbReference type="ARBA" id="ARBA00023136"/>
    </source>
</evidence>
<keyword evidence="7" id="KW-1133">Transmembrane helix</keyword>
<dbReference type="InterPro" id="IPR036127">
    <property type="entry name" value="CcmE-like_sf"/>
</dbReference>
<dbReference type="GO" id="GO:0046872">
    <property type="term" value="F:metal ion binding"/>
    <property type="evidence" value="ECO:0007669"/>
    <property type="project" value="UniProtKB-KW"/>
</dbReference>
<organism evidence="11 12">
    <name type="scientific">Gemmatirosa kalamazoonensis</name>
    <dbReference type="NCBI Taxonomy" id="861299"/>
    <lineage>
        <taxon>Bacteria</taxon>
        <taxon>Pseudomonadati</taxon>
        <taxon>Gemmatimonadota</taxon>
        <taxon>Gemmatimonadia</taxon>
        <taxon>Gemmatimonadales</taxon>
        <taxon>Gemmatimonadaceae</taxon>
        <taxon>Gemmatirosa</taxon>
    </lineage>
</organism>
<dbReference type="GO" id="GO:0020037">
    <property type="term" value="F:heme binding"/>
    <property type="evidence" value="ECO:0007669"/>
    <property type="project" value="InterPro"/>
</dbReference>
<evidence type="ECO:0000313" key="11">
    <source>
        <dbReference type="EMBL" id="AHG90278.1"/>
    </source>
</evidence>
<dbReference type="OrthoDB" id="9794828at2"/>
<evidence type="ECO:0000256" key="3">
    <source>
        <dbReference type="ARBA" id="ARBA00022692"/>
    </source>
</evidence>
<dbReference type="EMBL" id="CP007128">
    <property type="protein sequence ID" value="AHG90278.1"/>
    <property type="molecule type" value="Genomic_DNA"/>
</dbReference>
<dbReference type="AlphaFoldDB" id="W0RLH9"/>
<dbReference type="PANTHER" id="PTHR34128:SF2">
    <property type="entry name" value="CYTOCHROME C-TYPE BIOGENESIS PROTEIN CCME HOMOLOG, MITOCHONDRIAL"/>
    <property type="match status" value="1"/>
</dbReference>
<dbReference type="GO" id="GO:0017004">
    <property type="term" value="P:cytochrome complex assembly"/>
    <property type="evidence" value="ECO:0007669"/>
    <property type="project" value="UniProtKB-KW"/>
</dbReference>
<dbReference type="RefSeq" id="WP_025411750.1">
    <property type="nucleotide sequence ID" value="NZ_CP007128.1"/>
</dbReference>
<evidence type="ECO:0000313" key="12">
    <source>
        <dbReference type="Proteomes" id="UP000019151"/>
    </source>
</evidence>
<dbReference type="SUPFAM" id="SSF82093">
    <property type="entry name" value="Heme chaperone CcmE"/>
    <property type="match status" value="1"/>
</dbReference>
<dbReference type="PANTHER" id="PTHR34128">
    <property type="entry name" value="CYTOCHROME C-TYPE BIOGENESIS PROTEIN CCME HOMOLOG, MITOCHONDRIAL"/>
    <property type="match status" value="1"/>
</dbReference>
<dbReference type="InterPro" id="IPR012340">
    <property type="entry name" value="NA-bd_OB-fold"/>
</dbReference>
<accession>W0RLH9</accession>
<keyword evidence="8" id="KW-0408">Iron</keyword>